<dbReference type="InterPro" id="IPR001347">
    <property type="entry name" value="SIS_dom"/>
</dbReference>
<protein>
    <submittedName>
        <fullName evidence="6">MurR/RpiR family transcriptional regulator</fullName>
    </submittedName>
</protein>
<dbReference type="EMBL" id="CP048268">
    <property type="protein sequence ID" value="QYN52309.1"/>
    <property type="molecule type" value="Genomic_DNA"/>
</dbReference>
<sequence length="253" mass="28627">MPTKELSSAELHLWNIVENNPDKIAKMSIVKLSQFANVSTATIVRTMQKMGYSGYTSYREALKLKSKSNSTFAVLNEADDKIRSVITKNEIEMNNTLHNLNYSTIEDSISMTKQAKIVYLFARGLSESIAHEMMVKLQLTGKYCEFHSDPNIIMTIANKLNRDALAIFITLNGETDELVKAAKTLRKNDIPILTFTTNPAGSILTSSTLSFIGYKSKTNYFPEYEVRSRLPLQIMTRIFCDAYSVRTNFFKAN</sequence>
<dbReference type="Pfam" id="PF01380">
    <property type="entry name" value="SIS"/>
    <property type="match status" value="1"/>
</dbReference>
<dbReference type="InterPro" id="IPR000281">
    <property type="entry name" value="HTH_RpiR"/>
</dbReference>
<dbReference type="PANTHER" id="PTHR30514">
    <property type="entry name" value="GLUCOKINASE"/>
    <property type="match status" value="1"/>
</dbReference>
<dbReference type="PANTHER" id="PTHR30514:SF21">
    <property type="entry name" value="RPIR-FAMILY TRANSCRIPTIONAL REGULATOR"/>
    <property type="match status" value="1"/>
</dbReference>
<accession>A0ABX8W432</accession>
<evidence type="ECO:0000259" key="4">
    <source>
        <dbReference type="PROSITE" id="PS51071"/>
    </source>
</evidence>
<dbReference type="PROSITE" id="PS51464">
    <property type="entry name" value="SIS"/>
    <property type="match status" value="1"/>
</dbReference>
<evidence type="ECO:0000313" key="6">
    <source>
        <dbReference type="EMBL" id="QYN52309.1"/>
    </source>
</evidence>
<dbReference type="CDD" id="cd05013">
    <property type="entry name" value="SIS_RpiR"/>
    <property type="match status" value="1"/>
</dbReference>
<proteinExistence type="predicted"/>
<dbReference type="Gene3D" id="3.40.50.10490">
    <property type="entry name" value="Glucose-6-phosphate isomerase like protein, domain 1"/>
    <property type="match status" value="1"/>
</dbReference>
<evidence type="ECO:0000256" key="3">
    <source>
        <dbReference type="ARBA" id="ARBA00023163"/>
    </source>
</evidence>
<name>A0ABX8W432_9LACO</name>
<dbReference type="InterPro" id="IPR035472">
    <property type="entry name" value="RpiR-like_SIS"/>
</dbReference>
<dbReference type="Gene3D" id="1.10.10.10">
    <property type="entry name" value="Winged helix-like DNA-binding domain superfamily/Winged helix DNA-binding domain"/>
    <property type="match status" value="1"/>
</dbReference>
<keyword evidence="1" id="KW-0805">Transcription regulation</keyword>
<dbReference type="InterPro" id="IPR046348">
    <property type="entry name" value="SIS_dom_sf"/>
</dbReference>
<feature type="domain" description="HTH rpiR-type" evidence="4">
    <location>
        <begin position="1"/>
        <end position="69"/>
    </location>
</feature>
<dbReference type="PROSITE" id="PS51071">
    <property type="entry name" value="HTH_RPIR"/>
    <property type="match status" value="1"/>
</dbReference>
<dbReference type="SUPFAM" id="SSF46689">
    <property type="entry name" value="Homeodomain-like"/>
    <property type="match status" value="1"/>
</dbReference>
<evidence type="ECO:0000259" key="5">
    <source>
        <dbReference type="PROSITE" id="PS51464"/>
    </source>
</evidence>
<dbReference type="InterPro" id="IPR009057">
    <property type="entry name" value="Homeodomain-like_sf"/>
</dbReference>
<keyword evidence="2" id="KW-0238">DNA-binding</keyword>
<dbReference type="SUPFAM" id="SSF53697">
    <property type="entry name" value="SIS domain"/>
    <property type="match status" value="1"/>
</dbReference>
<organism evidence="6 7">
    <name type="scientific">Lactobacillus panisapium</name>
    <dbReference type="NCBI Taxonomy" id="2012495"/>
    <lineage>
        <taxon>Bacteria</taxon>
        <taxon>Bacillati</taxon>
        <taxon>Bacillota</taxon>
        <taxon>Bacilli</taxon>
        <taxon>Lactobacillales</taxon>
        <taxon>Lactobacillaceae</taxon>
        <taxon>Lactobacillus</taxon>
    </lineage>
</organism>
<dbReference type="InterPro" id="IPR047640">
    <property type="entry name" value="RpiR-like"/>
</dbReference>
<keyword evidence="3" id="KW-0804">Transcription</keyword>
<keyword evidence="7" id="KW-1185">Reference proteome</keyword>
<reference evidence="6 7" key="1">
    <citation type="submission" date="2020-01" db="EMBL/GenBank/DDBJ databases">
        <title>Vast differences in strain-level diversity in the gut microbiota of two closely related honey bee species.</title>
        <authorList>
            <person name="Ellegaard K.M."/>
            <person name="Suenami S."/>
            <person name="Miyazaki R."/>
            <person name="Engel P."/>
        </authorList>
    </citation>
    <scope>NUCLEOTIDE SEQUENCE [LARGE SCALE GENOMIC DNA]</scope>
    <source>
        <strain evidence="6 7">ESL0416</strain>
    </source>
</reference>
<dbReference type="Pfam" id="PF01418">
    <property type="entry name" value="HTH_6"/>
    <property type="match status" value="1"/>
</dbReference>
<dbReference type="Proteomes" id="UP000826550">
    <property type="component" value="Chromosome"/>
</dbReference>
<feature type="domain" description="SIS" evidence="5">
    <location>
        <begin position="108"/>
        <end position="253"/>
    </location>
</feature>
<evidence type="ECO:0000256" key="2">
    <source>
        <dbReference type="ARBA" id="ARBA00023125"/>
    </source>
</evidence>
<gene>
    <name evidence="6" type="ORF">GYM71_02230</name>
</gene>
<dbReference type="InterPro" id="IPR036388">
    <property type="entry name" value="WH-like_DNA-bd_sf"/>
</dbReference>
<evidence type="ECO:0000313" key="7">
    <source>
        <dbReference type="Proteomes" id="UP000826550"/>
    </source>
</evidence>
<dbReference type="RefSeq" id="WP_220220773.1">
    <property type="nucleotide sequence ID" value="NZ_CP048268.1"/>
</dbReference>
<evidence type="ECO:0000256" key="1">
    <source>
        <dbReference type="ARBA" id="ARBA00023015"/>
    </source>
</evidence>